<dbReference type="Gene3D" id="3.90.1720.10">
    <property type="entry name" value="endopeptidase domain like (from Nostoc punctiforme)"/>
    <property type="match status" value="1"/>
</dbReference>
<proteinExistence type="inferred from homology"/>
<feature type="domain" description="NlpC/P60" evidence="5">
    <location>
        <begin position="151"/>
        <end position="273"/>
    </location>
</feature>
<evidence type="ECO:0000256" key="2">
    <source>
        <dbReference type="ARBA" id="ARBA00022670"/>
    </source>
</evidence>
<dbReference type="InterPro" id="IPR038765">
    <property type="entry name" value="Papain-like_cys_pep_sf"/>
</dbReference>
<comment type="similarity">
    <text evidence="1">Belongs to the peptidase C40 family.</text>
</comment>
<dbReference type="OrthoDB" id="9813368at2"/>
<dbReference type="Pfam" id="PF00877">
    <property type="entry name" value="NLPC_P60"/>
    <property type="match status" value="1"/>
</dbReference>
<dbReference type="SUPFAM" id="SSF54001">
    <property type="entry name" value="Cysteine proteinases"/>
    <property type="match status" value="1"/>
</dbReference>
<accession>A0A1I0QW49</accession>
<name>A0A1I0QW49_9RHOB</name>
<protein>
    <submittedName>
        <fullName evidence="6">NlpC/P60 family protein</fullName>
    </submittedName>
</protein>
<evidence type="ECO:0000256" key="1">
    <source>
        <dbReference type="ARBA" id="ARBA00007074"/>
    </source>
</evidence>
<dbReference type="PANTHER" id="PTHR47359:SF3">
    <property type="entry name" value="NLP_P60 DOMAIN-CONTAINING PROTEIN-RELATED"/>
    <property type="match status" value="1"/>
</dbReference>
<dbReference type="Proteomes" id="UP000199650">
    <property type="component" value="Unassembled WGS sequence"/>
</dbReference>
<dbReference type="GO" id="GO:0006508">
    <property type="term" value="P:proteolysis"/>
    <property type="evidence" value="ECO:0007669"/>
    <property type="project" value="UniProtKB-KW"/>
</dbReference>
<keyword evidence="4" id="KW-0788">Thiol protease</keyword>
<evidence type="ECO:0000256" key="4">
    <source>
        <dbReference type="ARBA" id="ARBA00022807"/>
    </source>
</evidence>
<evidence type="ECO:0000313" key="6">
    <source>
        <dbReference type="EMBL" id="SEW31233.1"/>
    </source>
</evidence>
<organism evidence="6 7">
    <name type="scientific">Aliiroseovarius sediminilitoris</name>
    <dbReference type="NCBI Taxonomy" id="1173584"/>
    <lineage>
        <taxon>Bacteria</taxon>
        <taxon>Pseudomonadati</taxon>
        <taxon>Pseudomonadota</taxon>
        <taxon>Alphaproteobacteria</taxon>
        <taxon>Rhodobacterales</taxon>
        <taxon>Paracoccaceae</taxon>
        <taxon>Aliiroseovarius</taxon>
    </lineage>
</organism>
<dbReference type="AlphaFoldDB" id="A0A1I0QW49"/>
<evidence type="ECO:0000313" key="7">
    <source>
        <dbReference type="Proteomes" id="UP000199650"/>
    </source>
</evidence>
<sequence length="273" mass="29388">MDARLTPANARVAHESLRDQVDAPEYTQGTWHRIAGGVVDILKAPNGSRNRQALFGERVLQLEDHDGFAFMQAEKDGYVGYIASACLTDDVRATHWVCTLGSHLYPAPDMKQHEVDALSFGAQVTIVATANRFSETDTGLFVPTAHLCPVGTPHGDTVTNAELFLGTPYLWGGNSRAGIDCSGLVQAALLAAGYECPGDSDMQETLGTAIAEDAPLERGDLLFWKGHVAVVVDQMRMIHANAYHMAVAYEDIAAGVARIEAQGDGPVTARRRL</sequence>
<dbReference type="EMBL" id="FOJB01000001">
    <property type="protein sequence ID" value="SEW31233.1"/>
    <property type="molecule type" value="Genomic_DNA"/>
</dbReference>
<gene>
    <name evidence="6" type="ORF">SAMN05444851_2957</name>
</gene>
<keyword evidence="2" id="KW-0645">Protease</keyword>
<keyword evidence="7" id="KW-1185">Reference proteome</keyword>
<dbReference type="InterPro" id="IPR000064">
    <property type="entry name" value="NLP_P60_dom"/>
</dbReference>
<dbReference type="PANTHER" id="PTHR47359">
    <property type="entry name" value="PEPTIDOGLYCAN DL-ENDOPEPTIDASE CWLO"/>
    <property type="match status" value="1"/>
</dbReference>
<dbReference type="GO" id="GO:0008234">
    <property type="term" value="F:cysteine-type peptidase activity"/>
    <property type="evidence" value="ECO:0007669"/>
    <property type="project" value="UniProtKB-KW"/>
</dbReference>
<dbReference type="PROSITE" id="PS51935">
    <property type="entry name" value="NLPC_P60"/>
    <property type="match status" value="1"/>
</dbReference>
<evidence type="ECO:0000259" key="5">
    <source>
        <dbReference type="PROSITE" id="PS51935"/>
    </source>
</evidence>
<dbReference type="InterPro" id="IPR041382">
    <property type="entry name" value="SH3_16"/>
</dbReference>
<reference evidence="6 7" key="1">
    <citation type="submission" date="2016-10" db="EMBL/GenBank/DDBJ databases">
        <authorList>
            <person name="de Groot N.N."/>
        </authorList>
    </citation>
    <scope>NUCLEOTIDE SEQUENCE [LARGE SCALE GENOMIC DNA]</scope>
    <source>
        <strain evidence="6 7">DSM 29439</strain>
    </source>
</reference>
<evidence type="ECO:0000256" key="3">
    <source>
        <dbReference type="ARBA" id="ARBA00022801"/>
    </source>
</evidence>
<dbReference type="STRING" id="1173584.SAMN05444851_2957"/>
<dbReference type="RefSeq" id="WP_091431694.1">
    <property type="nucleotide sequence ID" value="NZ_FOJB01000001.1"/>
</dbReference>
<dbReference type="InterPro" id="IPR051794">
    <property type="entry name" value="PG_Endopeptidase_C40"/>
</dbReference>
<dbReference type="Pfam" id="PF18348">
    <property type="entry name" value="SH3_16"/>
    <property type="match status" value="1"/>
</dbReference>
<keyword evidence="3" id="KW-0378">Hydrolase</keyword>